<keyword evidence="1" id="KW-0812">Transmembrane</keyword>
<organism evidence="2 3">
    <name type="scientific">Dietzia aerolata</name>
    <dbReference type="NCBI Taxonomy" id="595984"/>
    <lineage>
        <taxon>Bacteria</taxon>
        <taxon>Bacillati</taxon>
        <taxon>Actinomycetota</taxon>
        <taxon>Actinomycetes</taxon>
        <taxon>Mycobacteriales</taxon>
        <taxon>Dietziaceae</taxon>
        <taxon>Dietzia</taxon>
    </lineage>
</organism>
<dbReference type="EMBL" id="JBHMDY010000002">
    <property type="protein sequence ID" value="MFB9258719.1"/>
    <property type="molecule type" value="Genomic_DNA"/>
</dbReference>
<keyword evidence="1" id="KW-0472">Membrane</keyword>
<evidence type="ECO:0008006" key="4">
    <source>
        <dbReference type="Google" id="ProtNLM"/>
    </source>
</evidence>
<evidence type="ECO:0000256" key="1">
    <source>
        <dbReference type="SAM" id="Phobius"/>
    </source>
</evidence>
<feature type="transmembrane region" description="Helical" evidence="1">
    <location>
        <begin position="59"/>
        <end position="84"/>
    </location>
</feature>
<dbReference type="RefSeq" id="WP_182632477.1">
    <property type="nucleotide sequence ID" value="NZ_JAALDM010000148.1"/>
</dbReference>
<sequence length="102" mass="10512">MSAAKTESSSRGAGFAAGIVRAVGVVTSAVVLMVTLALAALMADWVPLSDYNVTGGDRFIGLMLAGWALAIAGFVWLVALIVAWRKRPGADARLGDRVSHAA</sequence>
<name>A0ABV5JPP2_9ACTN</name>
<evidence type="ECO:0000313" key="2">
    <source>
        <dbReference type="EMBL" id="MFB9258719.1"/>
    </source>
</evidence>
<gene>
    <name evidence="2" type="ORF">ACFFVD_02785</name>
</gene>
<reference evidence="2 3" key="1">
    <citation type="submission" date="2024-09" db="EMBL/GenBank/DDBJ databases">
        <authorList>
            <person name="Sun Q."/>
            <person name="Mori K."/>
        </authorList>
    </citation>
    <scope>NUCLEOTIDE SEQUENCE [LARGE SCALE GENOMIC DNA]</scope>
    <source>
        <strain evidence="2 3">CCM 7659</strain>
    </source>
</reference>
<protein>
    <recommendedName>
        <fullName evidence="4">Integral membrane protein</fullName>
    </recommendedName>
</protein>
<keyword evidence="1" id="KW-1133">Transmembrane helix</keyword>
<dbReference type="Proteomes" id="UP001589700">
    <property type="component" value="Unassembled WGS sequence"/>
</dbReference>
<evidence type="ECO:0000313" key="3">
    <source>
        <dbReference type="Proteomes" id="UP001589700"/>
    </source>
</evidence>
<keyword evidence="3" id="KW-1185">Reference proteome</keyword>
<feature type="transmembrane region" description="Helical" evidence="1">
    <location>
        <begin position="12"/>
        <end position="39"/>
    </location>
</feature>
<accession>A0ABV5JPP2</accession>
<comment type="caution">
    <text evidence="2">The sequence shown here is derived from an EMBL/GenBank/DDBJ whole genome shotgun (WGS) entry which is preliminary data.</text>
</comment>
<proteinExistence type="predicted"/>